<feature type="region of interest" description="Disordered" evidence="1">
    <location>
        <begin position="1"/>
        <end position="22"/>
    </location>
</feature>
<evidence type="ECO:0000313" key="2">
    <source>
        <dbReference type="EMBL" id="AMZ70507.1"/>
    </source>
</evidence>
<gene>
    <name evidence="2" type="ORF">TK06_05105</name>
</gene>
<name>A0A165YY62_PSEFL</name>
<proteinExistence type="predicted"/>
<accession>A0A165YY62</accession>
<reference evidence="2 3" key="2">
    <citation type="journal article" date="2018" name="Nature">
        <title>Mutant phenotypes for thousands of bacterial genes of unknown function.</title>
        <authorList>
            <person name="Price M.N."/>
            <person name="Wetmore K.M."/>
            <person name="Waters R.J."/>
            <person name="Callaghan M."/>
            <person name="Ray J."/>
            <person name="Liu H."/>
            <person name="Kuehl J.V."/>
            <person name="Melnyk R.A."/>
            <person name="Lamson J.S."/>
            <person name="Suh Y."/>
            <person name="Carlson H.K."/>
            <person name="Esquivel Z."/>
            <person name="Sadeeshkumar H."/>
            <person name="Chakraborty R."/>
            <person name="Zane G.M."/>
            <person name="Rubin B.E."/>
            <person name="Wall J.D."/>
            <person name="Visel A."/>
            <person name="Bristow J."/>
            <person name="Blow M.J."/>
            <person name="Arkin A.P."/>
            <person name="Deutschbauer A.M."/>
        </authorList>
    </citation>
    <scope>NUCLEOTIDE SEQUENCE [LARGE SCALE GENOMIC DNA]</scope>
    <source>
        <strain evidence="2 3">FW300-N2E2</strain>
    </source>
</reference>
<organism evidence="2 3">
    <name type="scientific">Pseudomonas fluorescens</name>
    <dbReference type="NCBI Taxonomy" id="294"/>
    <lineage>
        <taxon>Bacteria</taxon>
        <taxon>Pseudomonadati</taxon>
        <taxon>Pseudomonadota</taxon>
        <taxon>Gammaproteobacteria</taxon>
        <taxon>Pseudomonadales</taxon>
        <taxon>Pseudomonadaceae</taxon>
        <taxon>Pseudomonas</taxon>
    </lineage>
</organism>
<protein>
    <submittedName>
        <fullName evidence="2">Uncharacterized protein</fullName>
    </submittedName>
</protein>
<evidence type="ECO:0000256" key="1">
    <source>
        <dbReference type="SAM" id="MobiDB-lite"/>
    </source>
</evidence>
<sequence>MQVAIKPQVKKDAGNPTPRADLDHHQVAGHFKQAIANKKSPAPQPKTTVLKPISAFMVRAAKPTLTRSR</sequence>
<reference evidence="3" key="1">
    <citation type="submission" date="2016-04" db="EMBL/GenBank/DDBJ databases">
        <authorList>
            <person name="Ray J."/>
            <person name="Price M."/>
            <person name="Deutschbauer A."/>
        </authorList>
    </citation>
    <scope>NUCLEOTIDE SEQUENCE [LARGE SCALE GENOMIC DNA]</scope>
    <source>
        <strain evidence="3">FW300-N2E2</strain>
    </source>
</reference>
<dbReference type="Proteomes" id="UP000076083">
    <property type="component" value="Chromosome"/>
</dbReference>
<dbReference type="EMBL" id="CP015225">
    <property type="protein sequence ID" value="AMZ70507.1"/>
    <property type="molecule type" value="Genomic_DNA"/>
</dbReference>
<dbReference type="AlphaFoldDB" id="A0A165YY62"/>
<evidence type="ECO:0000313" key="3">
    <source>
        <dbReference type="Proteomes" id="UP000076083"/>
    </source>
</evidence>